<organism evidence="2 3">
    <name type="scientific">Mammaliicoccus vitulinus</name>
    <dbReference type="NCBI Taxonomy" id="71237"/>
    <lineage>
        <taxon>Bacteria</taxon>
        <taxon>Bacillati</taxon>
        <taxon>Bacillota</taxon>
        <taxon>Bacilli</taxon>
        <taxon>Bacillales</taxon>
        <taxon>Staphylococcaceae</taxon>
        <taxon>Mammaliicoccus</taxon>
    </lineage>
</organism>
<dbReference type="Pfam" id="PF13302">
    <property type="entry name" value="Acetyltransf_3"/>
    <property type="match status" value="1"/>
</dbReference>
<dbReference type="SUPFAM" id="SSF55729">
    <property type="entry name" value="Acyl-CoA N-acyltransferases (Nat)"/>
    <property type="match status" value="1"/>
</dbReference>
<dbReference type="InterPro" id="IPR000182">
    <property type="entry name" value="GNAT_dom"/>
</dbReference>
<protein>
    <submittedName>
        <fullName evidence="2">GNAT family N-acetyltransferase</fullName>
    </submittedName>
</protein>
<dbReference type="AlphaFoldDB" id="A0A2T4PT19"/>
<dbReference type="EMBL" id="PZFK01000013">
    <property type="protein sequence ID" value="PTI29492.1"/>
    <property type="molecule type" value="Genomic_DNA"/>
</dbReference>
<reference evidence="2 3" key="1">
    <citation type="journal article" date="2016" name="Front. Microbiol.">
        <title>Comprehensive Phylogenetic Analysis of Bovine Non-aureus Staphylococci Species Based on Whole-Genome Sequencing.</title>
        <authorList>
            <person name="Naushad S."/>
            <person name="Barkema H.W."/>
            <person name="Luby C."/>
            <person name="Condas L.A."/>
            <person name="Nobrega D.B."/>
            <person name="Carson D.A."/>
            <person name="De Buck J."/>
        </authorList>
    </citation>
    <scope>NUCLEOTIDE SEQUENCE [LARGE SCALE GENOMIC DNA]</scope>
    <source>
        <strain evidence="2 3">SNUC 2204</strain>
    </source>
</reference>
<sequence>MRYNAYNQPIGDAVHSFQQPDKPSVQMIEGKYSKLEHLNTSHLDDLFELLCDTDNDLNWTYLPNEPIHDKDEFSTLINNRIHSEDPYFFAIVDKTTDKTLGIISLLRINTKASSIEVGHIHYSPLLKRTRIATEVQYLLAKYVFETLGYRRYEWKCDSLNDPSKRAAKRLGFTYEGTFRQALVYKGRNRDTDWFSIIDKEWPNIKQQYEHWLDEKNFNSDGTQIHKLSIL</sequence>
<dbReference type="PANTHER" id="PTHR43441:SF2">
    <property type="entry name" value="FAMILY ACETYLTRANSFERASE, PUTATIVE (AFU_ORTHOLOGUE AFUA_7G00850)-RELATED"/>
    <property type="match status" value="1"/>
</dbReference>
<dbReference type="PANTHER" id="PTHR43441">
    <property type="entry name" value="RIBOSOMAL-PROTEIN-SERINE ACETYLTRANSFERASE"/>
    <property type="match status" value="1"/>
</dbReference>
<feature type="domain" description="N-acetyltransferase" evidence="1">
    <location>
        <begin position="33"/>
        <end position="190"/>
    </location>
</feature>
<dbReference type="GO" id="GO:1990189">
    <property type="term" value="F:protein N-terminal-serine acetyltransferase activity"/>
    <property type="evidence" value="ECO:0007669"/>
    <property type="project" value="TreeGrafter"/>
</dbReference>
<dbReference type="FunFam" id="3.40.630.30:FF:000047">
    <property type="entry name" value="Acetyltransferase, GNAT family"/>
    <property type="match status" value="1"/>
</dbReference>
<name>A0A2T4PT19_9STAP</name>
<keyword evidence="2" id="KW-0808">Transferase</keyword>
<dbReference type="InterPro" id="IPR051908">
    <property type="entry name" value="Ribosomal_N-acetyltransferase"/>
</dbReference>
<dbReference type="Proteomes" id="UP000241209">
    <property type="component" value="Unassembled WGS sequence"/>
</dbReference>
<dbReference type="STRING" id="1167632.GCA_000286335_02539"/>
<evidence type="ECO:0000313" key="3">
    <source>
        <dbReference type="Proteomes" id="UP000241209"/>
    </source>
</evidence>
<accession>A0A2T4PT19</accession>
<dbReference type="RefSeq" id="WP_107557048.1">
    <property type="nucleotide sequence ID" value="NZ_PZFF01000003.1"/>
</dbReference>
<proteinExistence type="predicted"/>
<dbReference type="InterPro" id="IPR016181">
    <property type="entry name" value="Acyl_CoA_acyltransferase"/>
</dbReference>
<comment type="caution">
    <text evidence="2">The sequence shown here is derived from an EMBL/GenBank/DDBJ whole genome shotgun (WGS) entry which is preliminary data.</text>
</comment>
<evidence type="ECO:0000313" key="2">
    <source>
        <dbReference type="EMBL" id="PTI29492.1"/>
    </source>
</evidence>
<dbReference type="Gene3D" id="3.40.630.30">
    <property type="match status" value="1"/>
</dbReference>
<gene>
    <name evidence="2" type="ORF">BU072_07440</name>
</gene>
<dbReference type="GO" id="GO:0008999">
    <property type="term" value="F:protein-N-terminal-alanine acetyltransferase activity"/>
    <property type="evidence" value="ECO:0007669"/>
    <property type="project" value="TreeGrafter"/>
</dbReference>
<dbReference type="PROSITE" id="PS51186">
    <property type="entry name" value="GNAT"/>
    <property type="match status" value="1"/>
</dbReference>
<evidence type="ECO:0000259" key="1">
    <source>
        <dbReference type="PROSITE" id="PS51186"/>
    </source>
</evidence>